<evidence type="ECO:0000313" key="6">
    <source>
        <dbReference type="Proteomes" id="UP001220209"/>
    </source>
</evidence>
<name>A0A250L847_9BURK</name>
<accession>A0A250L847</accession>
<dbReference type="Proteomes" id="UP001220209">
    <property type="component" value="Chromosome 1"/>
</dbReference>
<dbReference type="OrthoDB" id="7025426at2"/>
<sequence>MYLVGAGYNAPECEFGSPACIDPLQPLLTDNKRPRPGLPRRLGHAISANILQCAAHCILPSCKPTNVSNWSVYRSESSAYKRHPACPYDARLVQLSINACAGLDAGAFSAPHQSDDDEGKPACDIQSSASTARHPALVVPIQEQGRNMPCRFSPVDGSALRDSSTACTVRSASTPAAHTSRSWAKGATALAARPIHAKKHVLRDGQLVLAQKSADFWCYPVDELADAQLALRIDFWLRLVTCARFFECVDLCEDARN</sequence>
<dbReference type="AlphaFoldDB" id="A0A250L847"/>
<protein>
    <submittedName>
        <fullName evidence="1">Uncharacterized protein</fullName>
    </submittedName>
</protein>
<dbReference type="GeneID" id="93193471"/>
<dbReference type="EMBL" id="JAENIB010000037">
    <property type="protein sequence ID" value="MBK1935812.1"/>
    <property type="molecule type" value="Genomic_DNA"/>
</dbReference>
<dbReference type="RefSeq" id="WP_135370748.1">
    <property type="nucleotide sequence ID" value="NZ_AP018358.1"/>
</dbReference>
<dbReference type="EMBL" id="JAGEMX010000013">
    <property type="protein sequence ID" value="MBO1833567.1"/>
    <property type="molecule type" value="Genomic_DNA"/>
</dbReference>
<keyword evidence="5" id="KW-1185">Reference proteome</keyword>
<evidence type="ECO:0000313" key="5">
    <source>
        <dbReference type="Proteomes" id="UP000664048"/>
    </source>
</evidence>
<reference evidence="1" key="1">
    <citation type="journal article" date="2016" name="Biosci. Biotechnol. Biochem.">
        <title>Bioconversion of AHX to AOH by resting cells of Burkholderia contaminans CH-1.</title>
        <authorList>
            <person name="Choi J.H."/>
            <person name="Kikuchi A."/>
            <person name="Pumkaeo P."/>
            <person name="Hirai H."/>
            <person name="Tokuyama S."/>
            <person name="Kawagishi H."/>
        </authorList>
    </citation>
    <scope>NUCLEOTIDE SEQUENCE</scope>
    <source>
        <strain evidence="1">CH-1</strain>
    </source>
</reference>
<reference evidence="1" key="2">
    <citation type="journal article" date="2017" name="Genome Announc.">
        <title>High-Quality Draft Genome Sequence of Burkholderia contaminans CH-1, a Gram-Negative Bacterium That Metabolizes 2-Azahypoxanthine, a Plant Growth-Regulating Compound.</title>
        <authorList>
            <person name="Choi J.-H."/>
            <person name="Sugiura H."/>
            <person name="Moriuchi R."/>
            <person name="Kawagishi H."/>
            <person name="Dohra H."/>
        </authorList>
    </citation>
    <scope>NUCLEOTIDE SEQUENCE</scope>
    <source>
        <strain evidence="1">CH-1</strain>
    </source>
</reference>
<dbReference type="Proteomes" id="UP000664048">
    <property type="component" value="Unassembled WGS sequence"/>
</dbReference>
<evidence type="ECO:0000313" key="2">
    <source>
        <dbReference type="EMBL" id="MBK1935812.1"/>
    </source>
</evidence>
<evidence type="ECO:0000313" key="4">
    <source>
        <dbReference type="EMBL" id="WFN18623.1"/>
    </source>
</evidence>
<dbReference type="EMBL" id="AP018358">
    <property type="protein sequence ID" value="BBA40740.1"/>
    <property type="molecule type" value="Genomic_DNA"/>
</dbReference>
<dbReference type="EMBL" id="CP090640">
    <property type="protein sequence ID" value="WFN18623.1"/>
    <property type="molecule type" value="Genomic_DNA"/>
</dbReference>
<proteinExistence type="predicted"/>
<evidence type="ECO:0000313" key="3">
    <source>
        <dbReference type="EMBL" id="MBO1833567.1"/>
    </source>
</evidence>
<organism evidence="1">
    <name type="scientific">Burkholderia contaminans</name>
    <dbReference type="NCBI Taxonomy" id="488447"/>
    <lineage>
        <taxon>Bacteria</taxon>
        <taxon>Pseudomonadati</taxon>
        <taxon>Pseudomonadota</taxon>
        <taxon>Betaproteobacteria</taxon>
        <taxon>Burkholderiales</taxon>
        <taxon>Burkholderiaceae</taxon>
        <taxon>Burkholderia</taxon>
        <taxon>Burkholderia cepacia complex</taxon>
    </lineage>
</organism>
<dbReference type="Proteomes" id="UP000611459">
    <property type="component" value="Unassembled WGS sequence"/>
</dbReference>
<reference evidence="4 6" key="5">
    <citation type="submission" date="2021-12" db="EMBL/GenBank/DDBJ databases">
        <title>Genomic and phenotypic characterization of three Burkholderia contaminans isolates recovered from different sources.</title>
        <authorList>
            <person name="Lopez De Volder A."/>
            <person name="Fan Y."/>
            <person name="Nunvar J."/>
            <person name="Herrera T."/>
            <person name="Timp W."/>
            <person name="Degrossi J."/>
        </authorList>
    </citation>
    <scope>NUCLEOTIDE SEQUENCE [LARGE SCALE GENOMIC DNA]</scope>
    <source>
        <strain evidence="4 6">LMG 23361</strain>
    </source>
</reference>
<evidence type="ECO:0000313" key="1">
    <source>
        <dbReference type="EMBL" id="BBA40740.1"/>
    </source>
</evidence>
<reference evidence="2" key="3">
    <citation type="submission" date="2021-01" db="EMBL/GenBank/DDBJ databases">
        <title>Outbreak of Burkholderia contaminns endophthalmitis traced to a clinical ventilation system.</title>
        <authorList>
            <person name="Lipuma J."/>
            <person name="Spilker T."/>
            <person name="Kratholm J."/>
        </authorList>
    </citation>
    <scope>NUCLEOTIDE SEQUENCE</scope>
    <source>
        <strain evidence="2">HI4954</strain>
    </source>
</reference>
<gene>
    <name evidence="1" type="ORF">BCCH1_31770</name>
    <name evidence="3" type="ORF">J4M89_29690</name>
    <name evidence="2" type="ORF">JIN94_38625</name>
    <name evidence="4" type="ORF">LXE91_06270</name>
</gene>
<reference evidence="3 5" key="4">
    <citation type="submission" date="2021-03" db="EMBL/GenBank/DDBJ databases">
        <title>Clinical course, treatment and visual outcome of an outbreak of Burkholderia contaminans endophthalmitis following cataract surgery.</title>
        <authorList>
            <person name="Lind C."/>
            <person name="Olsen K."/>
            <person name="Angelsen N.K."/>
            <person name="Krefting E.A."/>
            <person name="Fossen K."/>
            <person name="Gravningen K."/>
            <person name="Depoorter E."/>
            <person name="Vandamme P."/>
            <person name="Bertelsen G."/>
        </authorList>
    </citation>
    <scope>NUCLEOTIDE SEQUENCE [LARGE SCALE GENOMIC DNA]</scope>
    <source>
        <strain evidence="3 5">51242556</strain>
    </source>
</reference>